<gene>
    <name evidence="1" type="primary">PARPA_08264.1 scaffold 32756</name>
</gene>
<evidence type="ECO:0000313" key="1">
    <source>
        <dbReference type="EMBL" id="CEP14101.1"/>
    </source>
</evidence>
<dbReference type="EMBL" id="LN731032">
    <property type="protein sequence ID" value="CEP14101.1"/>
    <property type="molecule type" value="Genomic_DNA"/>
</dbReference>
<organism evidence="1 2">
    <name type="scientific">Parasitella parasitica</name>
    <dbReference type="NCBI Taxonomy" id="35722"/>
    <lineage>
        <taxon>Eukaryota</taxon>
        <taxon>Fungi</taxon>
        <taxon>Fungi incertae sedis</taxon>
        <taxon>Mucoromycota</taxon>
        <taxon>Mucoromycotina</taxon>
        <taxon>Mucoromycetes</taxon>
        <taxon>Mucorales</taxon>
        <taxon>Mucorineae</taxon>
        <taxon>Mucoraceae</taxon>
        <taxon>Parasitella</taxon>
    </lineage>
</organism>
<reference evidence="1 2" key="1">
    <citation type="submission" date="2014-09" db="EMBL/GenBank/DDBJ databases">
        <authorList>
            <person name="Ellenberger Sabrina"/>
        </authorList>
    </citation>
    <scope>NUCLEOTIDE SEQUENCE [LARGE SCALE GENOMIC DNA]</scope>
    <source>
        <strain evidence="1 2">CBS 412.66</strain>
    </source>
</reference>
<protein>
    <submittedName>
        <fullName evidence="1">Uncharacterized protein</fullName>
    </submittedName>
</protein>
<keyword evidence="2" id="KW-1185">Reference proteome</keyword>
<evidence type="ECO:0000313" key="2">
    <source>
        <dbReference type="Proteomes" id="UP000054107"/>
    </source>
</evidence>
<dbReference type="AlphaFoldDB" id="A0A0B7NGQ5"/>
<accession>A0A0B7NGQ5</accession>
<name>A0A0B7NGQ5_9FUNG</name>
<proteinExistence type="predicted"/>
<sequence>MPSTTSTLATSPSRSEELRRLREIFNTLYAENPTQTLQDVTAMLQEAHVDVFVDDIAGNAYLGRTARDDILLPPNKFSYTEIEFGQQQQRQQLVALPRKIYPNNNNSNRVKAEQLLNTTGLNVLDTIKACFRPVFLKQPILTLYKNLYCYYQSNIYNLLAHMRGGNNAFVTMVKAGFPEGTFMADVRRGDAAGVMLDIFGPVFFLAVETQG</sequence>
<dbReference type="Proteomes" id="UP000054107">
    <property type="component" value="Unassembled WGS sequence"/>
</dbReference>